<gene>
    <name evidence="2" type="ORF">BaRGS_00032667</name>
</gene>
<comment type="caution">
    <text evidence="2">The sequence shown here is derived from an EMBL/GenBank/DDBJ whole genome shotgun (WGS) entry which is preliminary data.</text>
</comment>
<evidence type="ECO:0000313" key="2">
    <source>
        <dbReference type="EMBL" id="KAK7476113.1"/>
    </source>
</evidence>
<dbReference type="EMBL" id="JACVVK020000385">
    <property type="protein sequence ID" value="KAK7476113.1"/>
    <property type="molecule type" value="Genomic_DNA"/>
</dbReference>
<evidence type="ECO:0000256" key="1">
    <source>
        <dbReference type="SAM" id="MobiDB-lite"/>
    </source>
</evidence>
<dbReference type="AlphaFoldDB" id="A0ABD0JN75"/>
<feature type="compositionally biased region" description="Basic and acidic residues" evidence="1">
    <location>
        <begin position="76"/>
        <end position="86"/>
    </location>
</feature>
<protein>
    <submittedName>
        <fullName evidence="2">Uncharacterized protein</fullName>
    </submittedName>
</protein>
<evidence type="ECO:0000313" key="3">
    <source>
        <dbReference type="Proteomes" id="UP001519460"/>
    </source>
</evidence>
<organism evidence="2 3">
    <name type="scientific">Batillaria attramentaria</name>
    <dbReference type="NCBI Taxonomy" id="370345"/>
    <lineage>
        <taxon>Eukaryota</taxon>
        <taxon>Metazoa</taxon>
        <taxon>Spiralia</taxon>
        <taxon>Lophotrochozoa</taxon>
        <taxon>Mollusca</taxon>
        <taxon>Gastropoda</taxon>
        <taxon>Caenogastropoda</taxon>
        <taxon>Sorbeoconcha</taxon>
        <taxon>Cerithioidea</taxon>
        <taxon>Batillariidae</taxon>
        <taxon>Batillaria</taxon>
    </lineage>
</organism>
<keyword evidence="3" id="KW-1185">Reference proteome</keyword>
<reference evidence="2 3" key="1">
    <citation type="journal article" date="2023" name="Sci. Data">
        <title>Genome assembly of the Korean intertidal mud-creeper Batillaria attramentaria.</title>
        <authorList>
            <person name="Patra A.K."/>
            <person name="Ho P.T."/>
            <person name="Jun S."/>
            <person name="Lee S.J."/>
            <person name="Kim Y."/>
            <person name="Won Y.J."/>
        </authorList>
    </citation>
    <scope>NUCLEOTIDE SEQUENCE [LARGE SCALE GENOMIC DNA]</scope>
    <source>
        <strain evidence="2">Wonlab-2016</strain>
    </source>
</reference>
<sequence>MTVLSLVCMKHPKHKGLKLKLMGGEHNKMRAILPVPFLASSVPAREEENPPIHIHNTTETPKPSAGFTRIPNDAVDTSREARDSQKRNRRRWTEPGNLSQAS</sequence>
<name>A0ABD0JN75_9CAEN</name>
<dbReference type="Proteomes" id="UP001519460">
    <property type="component" value="Unassembled WGS sequence"/>
</dbReference>
<proteinExistence type="predicted"/>
<feature type="region of interest" description="Disordered" evidence="1">
    <location>
        <begin position="44"/>
        <end position="102"/>
    </location>
</feature>
<accession>A0ABD0JN75</accession>